<sequence length="319" mass="35247">MPIQTGANLLGNMLWQTLLGMKYYTKSMRVGTIVLICAVMELSEIGPQEPSEWAPEEAPRLAVGEFWCEIQELMTKPEPGLNTGGGMDWDEEGWRHASGHCMELRHGALYPDLTLWIGASIGKLLGLVKGTVFALVAFLYFLDGVICLGGTVLANGHCDVSLFIPAQLSSQLVVNMITGYLVWGDAKYVAYPTSYLLVTWLHRGDGMSRGFCWFLSPAFLGVFFMRPRGGETTVLATPNQGWTCLPHGPWGSITEVYALCIMGVYLNSPDAWRTESPQARGRNASRRLAGLSPWDGRCMLRFLLGARYRAHQHTGHVDS</sequence>
<keyword evidence="1" id="KW-1133">Transmembrane helix</keyword>
<name>A0ABP0KEY5_9DINO</name>
<evidence type="ECO:0000256" key="1">
    <source>
        <dbReference type="SAM" id="Phobius"/>
    </source>
</evidence>
<dbReference type="Proteomes" id="UP001642484">
    <property type="component" value="Unassembled WGS sequence"/>
</dbReference>
<comment type="caution">
    <text evidence="2">The sequence shown here is derived from an EMBL/GenBank/DDBJ whole genome shotgun (WGS) entry which is preliminary data.</text>
</comment>
<keyword evidence="3" id="KW-1185">Reference proteome</keyword>
<reference evidence="2 3" key="1">
    <citation type="submission" date="2024-02" db="EMBL/GenBank/DDBJ databases">
        <authorList>
            <person name="Chen Y."/>
            <person name="Shah S."/>
            <person name="Dougan E. K."/>
            <person name="Thang M."/>
            <person name="Chan C."/>
        </authorList>
    </citation>
    <scope>NUCLEOTIDE SEQUENCE [LARGE SCALE GENOMIC DNA]</scope>
</reference>
<feature type="transmembrane region" description="Helical" evidence="1">
    <location>
        <begin position="132"/>
        <end position="154"/>
    </location>
</feature>
<organism evidence="2 3">
    <name type="scientific">Durusdinium trenchii</name>
    <dbReference type="NCBI Taxonomy" id="1381693"/>
    <lineage>
        <taxon>Eukaryota</taxon>
        <taxon>Sar</taxon>
        <taxon>Alveolata</taxon>
        <taxon>Dinophyceae</taxon>
        <taxon>Suessiales</taxon>
        <taxon>Symbiodiniaceae</taxon>
        <taxon>Durusdinium</taxon>
    </lineage>
</organism>
<gene>
    <name evidence="2" type="ORF">CCMP2556_LOCUS15905</name>
</gene>
<proteinExistence type="predicted"/>
<evidence type="ECO:0000313" key="2">
    <source>
        <dbReference type="EMBL" id="CAK9025191.1"/>
    </source>
</evidence>
<protein>
    <submittedName>
        <fullName evidence="2">Uncharacterized protein</fullName>
    </submittedName>
</protein>
<evidence type="ECO:0000313" key="3">
    <source>
        <dbReference type="Proteomes" id="UP001642484"/>
    </source>
</evidence>
<accession>A0ABP0KEY5</accession>
<dbReference type="EMBL" id="CAXAMN010008446">
    <property type="protein sequence ID" value="CAK9025191.1"/>
    <property type="molecule type" value="Genomic_DNA"/>
</dbReference>
<feature type="transmembrane region" description="Helical" evidence="1">
    <location>
        <begin position="206"/>
        <end position="225"/>
    </location>
</feature>
<keyword evidence="1" id="KW-0472">Membrane</keyword>
<keyword evidence="1" id="KW-0812">Transmembrane</keyword>